<accession>B6AI11</accession>
<dbReference type="VEuPathDB" id="CryptoDB:CMU_029260"/>
<proteinExistence type="predicted"/>
<dbReference type="Pfam" id="PF00227">
    <property type="entry name" value="Proteasome"/>
    <property type="match status" value="1"/>
</dbReference>
<evidence type="ECO:0000256" key="1">
    <source>
        <dbReference type="ARBA" id="ARBA00004123"/>
    </source>
</evidence>
<dbReference type="EC" id="3.4.25.1" evidence="5"/>
<dbReference type="GO" id="GO:0005634">
    <property type="term" value="C:nucleus"/>
    <property type="evidence" value="ECO:0007669"/>
    <property type="project" value="UniProtKB-SubCell"/>
</dbReference>
<dbReference type="RefSeq" id="XP_002142201.1">
    <property type="nucleotide sequence ID" value="XM_002142165.1"/>
</dbReference>
<dbReference type="Proteomes" id="UP000001460">
    <property type="component" value="Unassembled WGS sequence"/>
</dbReference>
<keyword evidence="5" id="KW-0378">Hydrolase</keyword>
<dbReference type="GO" id="GO:0051603">
    <property type="term" value="P:proteolysis involved in protein catabolic process"/>
    <property type="evidence" value="ECO:0007669"/>
    <property type="project" value="InterPro"/>
</dbReference>
<evidence type="ECO:0000313" key="6">
    <source>
        <dbReference type="Proteomes" id="UP000001460"/>
    </source>
</evidence>
<keyword evidence="2" id="KW-0963">Cytoplasm</keyword>
<evidence type="ECO:0000256" key="4">
    <source>
        <dbReference type="ARBA" id="ARBA00023242"/>
    </source>
</evidence>
<dbReference type="GO" id="GO:0016787">
    <property type="term" value="F:hydrolase activity"/>
    <property type="evidence" value="ECO:0007669"/>
    <property type="project" value="UniProtKB-KW"/>
</dbReference>
<dbReference type="SUPFAM" id="SSF56235">
    <property type="entry name" value="N-terminal nucleophile aminohydrolases (Ntn hydrolases)"/>
    <property type="match status" value="1"/>
</dbReference>
<dbReference type="PANTHER" id="PTHR32194:SF2">
    <property type="entry name" value="PROTEASOME SUBUNIT BETA TYPE-1"/>
    <property type="match status" value="1"/>
</dbReference>
<dbReference type="GO" id="GO:0005737">
    <property type="term" value="C:cytoplasm"/>
    <property type="evidence" value="ECO:0007669"/>
    <property type="project" value="TreeGrafter"/>
</dbReference>
<evidence type="ECO:0000256" key="3">
    <source>
        <dbReference type="ARBA" id="ARBA00022942"/>
    </source>
</evidence>
<dbReference type="InterPro" id="IPR023333">
    <property type="entry name" value="Proteasome_suB-type"/>
</dbReference>
<dbReference type="GeneID" id="6997270"/>
<dbReference type="PANTHER" id="PTHR32194">
    <property type="entry name" value="METALLOPROTEASE TLDD"/>
    <property type="match status" value="1"/>
</dbReference>
<dbReference type="STRING" id="441375.B6AI11"/>
<keyword evidence="6" id="KW-1185">Reference proteome</keyword>
<comment type="subcellular location">
    <subcellularLocation>
        <location evidence="1">Nucleus</location>
    </subcellularLocation>
</comment>
<dbReference type="Gene3D" id="3.60.20.10">
    <property type="entry name" value="Glutamine Phosphoribosylpyrophosphate, subunit 1, domain 1"/>
    <property type="match status" value="1"/>
</dbReference>
<dbReference type="FunFam" id="3.60.20.10:FF:000027">
    <property type="entry name" value="Proteasome subunit beta type-6"/>
    <property type="match status" value="1"/>
</dbReference>
<organism evidence="5 6">
    <name type="scientific">Cryptosporidium muris (strain RN66)</name>
    <dbReference type="NCBI Taxonomy" id="441375"/>
    <lineage>
        <taxon>Eukaryota</taxon>
        <taxon>Sar</taxon>
        <taxon>Alveolata</taxon>
        <taxon>Apicomplexa</taxon>
        <taxon>Conoidasida</taxon>
        <taxon>Coccidia</taxon>
        <taxon>Eucoccidiorida</taxon>
        <taxon>Eimeriorina</taxon>
        <taxon>Cryptosporidiidae</taxon>
        <taxon>Cryptosporidium</taxon>
    </lineage>
</organism>
<dbReference type="InterPro" id="IPR029055">
    <property type="entry name" value="Ntn_hydrolases_N"/>
</dbReference>
<dbReference type="InterPro" id="IPR001353">
    <property type="entry name" value="Proteasome_sua/b"/>
</dbReference>
<dbReference type="OrthoDB" id="268479at2759"/>
<name>B6AI11_CRYMR</name>
<gene>
    <name evidence="5" type="ORF">CMU_029260</name>
</gene>
<dbReference type="AlphaFoldDB" id="B6AI11"/>
<keyword evidence="3 5" id="KW-0647">Proteasome</keyword>
<sequence>MEGMNTIHNGIDVNGFYNDQPNNKCTVNPKSFGEFNPYTDNGGSCIALAGSDFAVIVSDTRLSQGYRIASRSVTRVFEITAKCVLSCSGMFADITALQKLIRARVKIYEFEHKKSPSIGAVAQLLSTVLYSKRFFPYYCYCAIAGLDEYGNGVAYGYDAVGSFQSGKYFANGTGSHLISSILDNQISGNNQLYPKILTNKVDMIDLLKDAITSASERDVYTGDSAQVVVIDASGISISSFPLRQD</sequence>
<dbReference type="EMBL" id="DS989735">
    <property type="protein sequence ID" value="EEA07852.1"/>
    <property type="molecule type" value="Genomic_DNA"/>
</dbReference>
<dbReference type="PROSITE" id="PS51476">
    <property type="entry name" value="PROTEASOME_BETA_2"/>
    <property type="match status" value="1"/>
</dbReference>
<evidence type="ECO:0000313" key="5">
    <source>
        <dbReference type="EMBL" id="EEA07852.1"/>
    </source>
</evidence>
<dbReference type="OMA" id="CSGCWCD"/>
<dbReference type="MEROPS" id="T01.A14"/>
<protein>
    <submittedName>
        <fullName evidence="5">Proteasome subunit beta type 1, putative</fullName>
        <ecNumber evidence="5">3.4.25.1</ecNumber>
    </submittedName>
</protein>
<dbReference type="GO" id="GO:0005839">
    <property type="term" value="C:proteasome core complex"/>
    <property type="evidence" value="ECO:0007669"/>
    <property type="project" value="InterPro"/>
</dbReference>
<evidence type="ECO:0000256" key="2">
    <source>
        <dbReference type="ARBA" id="ARBA00022490"/>
    </source>
</evidence>
<keyword evidence="4" id="KW-0539">Nucleus</keyword>
<reference evidence="5" key="1">
    <citation type="submission" date="2008-06" db="EMBL/GenBank/DDBJ databases">
        <authorList>
            <person name="Lorenzi H."/>
            <person name="Inman J."/>
            <person name="Miller J."/>
            <person name="Schobel S."/>
            <person name="Amedeo P."/>
            <person name="Caler E.V."/>
            <person name="da Silva J."/>
        </authorList>
    </citation>
    <scope>NUCLEOTIDE SEQUENCE [LARGE SCALE GENOMIC DNA]</scope>
    <source>
        <strain evidence="5">RN66</strain>
    </source>
</reference>
<dbReference type="eggNOG" id="KOG0179">
    <property type="taxonomic scope" value="Eukaryota"/>
</dbReference>